<keyword evidence="4" id="KW-1185">Reference proteome</keyword>
<organism evidence="3 4">
    <name type="scientific">Helicobacter magdeburgensis</name>
    <dbReference type="NCBI Taxonomy" id="471858"/>
    <lineage>
        <taxon>Bacteria</taxon>
        <taxon>Pseudomonadati</taxon>
        <taxon>Campylobacterota</taxon>
        <taxon>Epsilonproteobacteria</taxon>
        <taxon>Campylobacterales</taxon>
        <taxon>Helicobacteraceae</taxon>
        <taxon>Helicobacter</taxon>
    </lineage>
</organism>
<feature type="active site" description="Proton donor" evidence="2">
    <location>
        <position position="84"/>
    </location>
</feature>
<dbReference type="PIRSF" id="PIRSF006156">
    <property type="entry name" value="YafQ"/>
    <property type="match status" value="1"/>
</dbReference>
<dbReference type="InterPro" id="IPR007712">
    <property type="entry name" value="RelE/ParE_toxin"/>
</dbReference>
<evidence type="ECO:0000256" key="1">
    <source>
        <dbReference type="ARBA" id="ARBA00022649"/>
    </source>
</evidence>
<dbReference type="Gene3D" id="3.30.2310.20">
    <property type="entry name" value="RelE-like"/>
    <property type="match status" value="1"/>
</dbReference>
<dbReference type="RefSeq" id="WP_034587484.1">
    <property type="nucleotide sequence ID" value="NZ_JRPE02000003.1"/>
</dbReference>
<protein>
    <submittedName>
        <fullName evidence="3">Type II toxin-antitoxin system YafQ family toxin</fullName>
    </submittedName>
</protein>
<dbReference type="Pfam" id="PF15738">
    <property type="entry name" value="YafQ_toxin"/>
    <property type="match status" value="1"/>
</dbReference>
<dbReference type="GO" id="GO:0006402">
    <property type="term" value="P:mRNA catabolic process"/>
    <property type="evidence" value="ECO:0007669"/>
    <property type="project" value="TreeGrafter"/>
</dbReference>
<name>A0A4U8T0X7_9HELI</name>
<evidence type="ECO:0000313" key="3">
    <source>
        <dbReference type="EMBL" id="TLD93059.1"/>
    </source>
</evidence>
<sequence>MRELEYKKSFFKDAQVLAKNGFDLTILNPLLDKLRSGEALESKYKDHQLQGKLKDYREFHLKGDILVLYKITDTMLTLCAIDNHNNLFKRFSK</sequence>
<dbReference type="InterPro" id="IPR035093">
    <property type="entry name" value="RelE/ParE_toxin_dom_sf"/>
</dbReference>
<dbReference type="EMBL" id="JRPE02000003">
    <property type="protein sequence ID" value="TLD93059.1"/>
    <property type="molecule type" value="Genomic_DNA"/>
</dbReference>
<evidence type="ECO:0000313" key="4">
    <source>
        <dbReference type="Proteomes" id="UP000029921"/>
    </source>
</evidence>
<accession>A0A4U8T0X7</accession>
<dbReference type="PANTHER" id="PTHR40588:SF1">
    <property type="entry name" value="MRNA INTERFERASE TOXIN YAFQ"/>
    <property type="match status" value="1"/>
</dbReference>
<comment type="caution">
    <text evidence="3">The sequence shown here is derived from an EMBL/GenBank/DDBJ whole genome shotgun (WGS) entry which is preliminary data.</text>
</comment>
<keyword evidence="1" id="KW-1277">Toxin-antitoxin system</keyword>
<dbReference type="AlphaFoldDB" id="A0A4U8T0X7"/>
<evidence type="ECO:0000256" key="2">
    <source>
        <dbReference type="PIRSR" id="PIRSR006156-1"/>
    </source>
</evidence>
<dbReference type="InterPro" id="IPR004386">
    <property type="entry name" value="Toxin_YafQ-like"/>
</dbReference>
<dbReference type="SUPFAM" id="SSF143011">
    <property type="entry name" value="RelE-like"/>
    <property type="match status" value="1"/>
</dbReference>
<dbReference type="GO" id="GO:0004521">
    <property type="term" value="F:RNA endonuclease activity"/>
    <property type="evidence" value="ECO:0007669"/>
    <property type="project" value="TreeGrafter"/>
</dbReference>
<gene>
    <name evidence="3" type="ORF">LS74_002645</name>
</gene>
<dbReference type="Proteomes" id="UP000029921">
    <property type="component" value="Unassembled WGS sequence"/>
</dbReference>
<proteinExistence type="predicted"/>
<dbReference type="NCBIfam" id="TIGR02385">
    <property type="entry name" value="RelE_StbE"/>
    <property type="match status" value="1"/>
</dbReference>
<dbReference type="GO" id="GO:0006415">
    <property type="term" value="P:translational termination"/>
    <property type="evidence" value="ECO:0007669"/>
    <property type="project" value="TreeGrafter"/>
</dbReference>
<dbReference type="PANTHER" id="PTHR40588">
    <property type="entry name" value="MRNA INTERFERASE TOXIN YAFQ"/>
    <property type="match status" value="1"/>
</dbReference>
<reference evidence="3 4" key="1">
    <citation type="journal article" date="2014" name="Genome Announc.">
        <title>Draft genome sequences of eight enterohepatic helicobacter species isolated from both laboratory and wild rodents.</title>
        <authorList>
            <person name="Sheh A."/>
            <person name="Shen Z."/>
            <person name="Fox J.G."/>
        </authorList>
    </citation>
    <scope>NUCLEOTIDE SEQUENCE [LARGE SCALE GENOMIC DNA]</scope>
    <source>
        <strain evidence="3 4">MIT 96-1001</strain>
    </source>
</reference>